<keyword evidence="7" id="KW-1185">Reference proteome</keyword>
<reference evidence="7" key="1">
    <citation type="journal article" date="2019" name="Int. J. Syst. Evol. Microbiol.">
        <title>The Global Catalogue of Microorganisms (GCM) 10K type strain sequencing project: providing services to taxonomists for standard genome sequencing and annotation.</title>
        <authorList>
            <consortium name="The Broad Institute Genomics Platform"/>
            <consortium name="The Broad Institute Genome Sequencing Center for Infectious Disease"/>
            <person name="Wu L."/>
            <person name="Ma J."/>
        </authorList>
    </citation>
    <scope>NUCLEOTIDE SEQUENCE [LARGE SCALE GENOMIC DNA]</scope>
    <source>
        <strain evidence="7">CCM 7043</strain>
    </source>
</reference>
<evidence type="ECO:0000313" key="6">
    <source>
        <dbReference type="EMBL" id="MFD1519920.1"/>
    </source>
</evidence>
<proteinExistence type="predicted"/>
<dbReference type="Proteomes" id="UP001597114">
    <property type="component" value="Unassembled WGS sequence"/>
</dbReference>
<feature type="domain" description="HTH merR-type" evidence="5">
    <location>
        <begin position="1"/>
        <end position="43"/>
    </location>
</feature>
<evidence type="ECO:0000256" key="1">
    <source>
        <dbReference type="ARBA" id="ARBA00022491"/>
    </source>
</evidence>
<evidence type="ECO:0000259" key="5">
    <source>
        <dbReference type="PROSITE" id="PS50937"/>
    </source>
</evidence>
<evidence type="ECO:0000256" key="3">
    <source>
        <dbReference type="ARBA" id="ARBA00023125"/>
    </source>
</evidence>
<dbReference type="Gene3D" id="1.10.1660.10">
    <property type="match status" value="2"/>
</dbReference>
<dbReference type="EMBL" id="JBHUCO010000021">
    <property type="protein sequence ID" value="MFD1519920.1"/>
    <property type="molecule type" value="Genomic_DNA"/>
</dbReference>
<dbReference type="SMART" id="SM00422">
    <property type="entry name" value="HTH_MERR"/>
    <property type="match status" value="2"/>
</dbReference>
<dbReference type="Pfam" id="PF00376">
    <property type="entry name" value="MerR"/>
    <property type="match status" value="1"/>
</dbReference>
<evidence type="ECO:0000256" key="4">
    <source>
        <dbReference type="ARBA" id="ARBA00023163"/>
    </source>
</evidence>
<organism evidence="6 7">
    <name type="scientific">Pseudonocardia yunnanensis</name>
    <dbReference type="NCBI Taxonomy" id="58107"/>
    <lineage>
        <taxon>Bacteria</taxon>
        <taxon>Bacillati</taxon>
        <taxon>Actinomycetota</taxon>
        <taxon>Actinomycetes</taxon>
        <taxon>Pseudonocardiales</taxon>
        <taxon>Pseudonocardiaceae</taxon>
        <taxon>Pseudonocardia</taxon>
    </lineage>
</organism>
<keyword evidence="4" id="KW-0804">Transcription</keyword>
<evidence type="ECO:0000313" key="7">
    <source>
        <dbReference type="Proteomes" id="UP001597114"/>
    </source>
</evidence>
<keyword evidence="1" id="KW-0678">Repressor</keyword>
<name>A0ABW4F111_9PSEU</name>
<dbReference type="Pfam" id="PF13411">
    <property type="entry name" value="MerR_1"/>
    <property type="match status" value="1"/>
</dbReference>
<feature type="domain" description="HTH merR-type" evidence="5">
    <location>
        <begin position="116"/>
        <end position="182"/>
    </location>
</feature>
<dbReference type="RefSeq" id="WP_344723558.1">
    <property type="nucleotide sequence ID" value="NZ_BAAAUS010000020.1"/>
</dbReference>
<dbReference type="InterPro" id="IPR000551">
    <property type="entry name" value="MerR-type_HTH_dom"/>
</dbReference>
<dbReference type="PANTHER" id="PTHR30204:SF69">
    <property type="entry name" value="MERR-FAMILY TRANSCRIPTIONAL REGULATOR"/>
    <property type="match status" value="1"/>
</dbReference>
<comment type="caution">
    <text evidence="6">The sequence shown here is derived from an EMBL/GenBank/DDBJ whole genome shotgun (WGS) entry which is preliminary data.</text>
</comment>
<dbReference type="InterPro" id="IPR009061">
    <property type="entry name" value="DNA-bd_dom_put_sf"/>
</dbReference>
<dbReference type="PANTHER" id="PTHR30204">
    <property type="entry name" value="REDOX-CYCLING DRUG-SENSING TRANSCRIPTIONAL ACTIVATOR SOXR"/>
    <property type="match status" value="1"/>
</dbReference>
<sequence length="237" mass="25868">MRPIDLARTHGLSTQAVRNYEDAGLLPPAARTASGYRRYSERHALALDAFLALVPGHGHPAARAIMVAVNADRLDDALDLIDRSHAALVSARGIVDAVETTLRDITVQSWDGAPVSIGPLAHQLGLQPATLRRWERDGLLQPFRDHQSHRIYVAGDVRDAHLIGQLRRAGHSIADIRLLLDELRDTRDPAQVTRALADRRQALNARSRAMLVAAAALNRYLAARPGQYDLSCAATAT</sequence>
<keyword evidence="3" id="KW-0238">DNA-binding</keyword>
<dbReference type="SUPFAM" id="SSF46955">
    <property type="entry name" value="Putative DNA-binding domain"/>
    <property type="match status" value="2"/>
</dbReference>
<protein>
    <submittedName>
        <fullName evidence="6">MerR family transcriptional regulator</fullName>
    </submittedName>
</protein>
<gene>
    <name evidence="6" type="ORF">ACFSJD_20660</name>
</gene>
<dbReference type="PROSITE" id="PS50937">
    <property type="entry name" value="HTH_MERR_2"/>
    <property type="match status" value="2"/>
</dbReference>
<evidence type="ECO:0000256" key="2">
    <source>
        <dbReference type="ARBA" id="ARBA00023015"/>
    </source>
</evidence>
<accession>A0ABW4F111</accession>
<keyword evidence="2" id="KW-0805">Transcription regulation</keyword>
<dbReference type="InterPro" id="IPR047057">
    <property type="entry name" value="MerR_fam"/>
</dbReference>